<organism evidence="2 3">
    <name type="scientific">Deinococcus multiflagellatus</name>
    <dbReference type="NCBI Taxonomy" id="1656887"/>
    <lineage>
        <taxon>Bacteria</taxon>
        <taxon>Thermotogati</taxon>
        <taxon>Deinococcota</taxon>
        <taxon>Deinococci</taxon>
        <taxon>Deinococcales</taxon>
        <taxon>Deinococcaceae</taxon>
        <taxon>Deinococcus</taxon>
    </lineage>
</organism>
<evidence type="ECO:0000313" key="2">
    <source>
        <dbReference type="EMBL" id="MFC6662551.1"/>
    </source>
</evidence>
<gene>
    <name evidence="2" type="ORF">ACFP90_21075</name>
</gene>
<feature type="region of interest" description="Disordered" evidence="1">
    <location>
        <begin position="209"/>
        <end position="231"/>
    </location>
</feature>
<dbReference type="Proteomes" id="UP001596317">
    <property type="component" value="Unassembled WGS sequence"/>
</dbReference>
<dbReference type="RefSeq" id="WP_380058524.1">
    <property type="nucleotide sequence ID" value="NZ_JBHSWB010000002.1"/>
</dbReference>
<proteinExistence type="predicted"/>
<evidence type="ECO:0000256" key="1">
    <source>
        <dbReference type="SAM" id="MobiDB-lite"/>
    </source>
</evidence>
<evidence type="ECO:0000313" key="3">
    <source>
        <dbReference type="Proteomes" id="UP001596317"/>
    </source>
</evidence>
<name>A0ABW1ZNT6_9DEIO</name>
<accession>A0ABW1ZNT6</accession>
<dbReference type="EMBL" id="JBHSWB010000002">
    <property type="protein sequence ID" value="MFC6662551.1"/>
    <property type="molecule type" value="Genomic_DNA"/>
</dbReference>
<protein>
    <recommendedName>
        <fullName evidence="4">Apea-like HEPN domain-containing protein</fullName>
    </recommendedName>
</protein>
<reference evidence="3" key="1">
    <citation type="journal article" date="2019" name="Int. J. Syst. Evol. Microbiol.">
        <title>The Global Catalogue of Microorganisms (GCM) 10K type strain sequencing project: providing services to taxonomists for standard genome sequencing and annotation.</title>
        <authorList>
            <consortium name="The Broad Institute Genomics Platform"/>
            <consortium name="The Broad Institute Genome Sequencing Center for Infectious Disease"/>
            <person name="Wu L."/>
            <person name="Ma J."/>
        </authorList>
    </citation>
    <scope>NUCLEOTIDE SEQUENCE [LARGE SCALE GENOMIC DNA]</scope>
    <source>
        <strain evidence="3">CCUG 63830</strain>
    </source>
</reference>
<sequence length="231" mass="26007">MFGIYGQVAAREVQQGFRSWGVTHHTDLEEKTGGAMDVPSFHVQELVLRDEDLQVLKQLHVFELATFSETSKDSLLSVLREAVHWLATAAQQTRPHHQVISLATCLETLYGSRKDTSISQLVSERCALSLATSVEDRLALQRKVKDFYGLRSSSVHGQGGKVTAQNAAEFQLLAYKAVSAFIDRMAWFQNRDAYVAHFERWKMGEVPAPLLQQQATRGDQQTDLSRSEEQE</sequence>
<keyword evidence="3" id="KW-1185">Reference proteome</keyword>
<feature type="compositionally biased region" description="Polar residues" evidence="1">
    <location>
        <begin position="211"/>
        <end position="224"/>
    </location>
</feature>
<evidence type="ECO:0008006" key="4">
    <source>
        <dbReference type="Google" id="ProtNLM"/>
    </source>
</evidence>
<comment type="caution">
    <text evidence="2">The sequence shown here is derived from an EMBL/GenBank/DDBJ whole genome shotgun (WGS) entry which is preliminary data.</text>
</comment>